<dbReference type="AlphaFoldDB" id="A0A5D8Z7J0"/>
<gene>
    <name evidence="3" type="ORF">FW784_04580</name>
</gene>
<dbReference type="InterPro" id="IPR014710">
    <property type="entry name" value="RmlC-like_jellyroll"/>
</dbReference>
<feature type="region of interest" description="Disordered" evidence="1">
    <location>
        <begin position="102"/>
        <end position="122"/>
    </location>
</feature>
<keyword evidence="4" id="KW-1185">Reference proteome</keyword>
<dbReference type="Pfam" id="PF05726">
    <property type="entry name" value="Pirin_C"/>
    <property type="match status" value="1"/>
</dbReference>
<dbReference type="EMBL" id="VTRV01000032">
    <property type="protein sequence ID" value="TZF90650.1"/>
    <property type="molecule type" value="Genomic_DNA"/>
</dbReference>
<dbReference type="InterPro" id="IPR011051">
    <property type="entry name" value="RmlC_Cupin_sf"/>
</dbReference>
<dbReference type="Proteomes" id="UP000323164">
    <property type="component" value="Unassembled WGS sequence"/>
</dbReference>
<feature type="compositionally biased region" description="Pro residues" evidence="1">
    <location>
        <begin position="111"/>
        <end position="122"/>
    </location>
</feature>
<proteinExistence type="predicted"/>
<feature type="domain" description="Pirin C-terminal" evidence="2">
    <location>
        <begin position="2"/>
        <end position="97"/>
    </location>
</feature>
<accession>A0A5D8Z7J0</accession>
<evidence type="ECO:0000256" key="1">
    <source>
        <dbReference type="SAM" id="MobiDB-lite"/>
    </source>
</evidence>
<reference evidence="3 4" key="1">
    <citation type="submission" date="2019-08" db="EMBL/GenBank/DDBJ databases">
        <title>Draft genome sequence of Lysobacter sp. UKS-15.</title>
        <authorList>
            <person name="Im W.-T."/>
        </authorList>
    </citation>
    <scope>NUCLEOTIDE SEQUENCE [LARGE SCALE GENOMIC DNA]</scope>
    <source>
        <strain evidence="3 4">UKS-15</strain>
    </source>
</reference>
<evidence type="ECO:0000259" key="2">
    <source>
        <dbReference type="Pfam" id="PF05726"/>
    </source>
</evidence>
<sequence>LHLELAAGARFAAPAEPVDRAVYVARGEVEVDGQTVAAGHMAVLGSRQAADLVARGPATVMVLGGEPLGPRHLEWNFVSSRRERIEQAKADWRAGRMKLPDLDNGEFIPLPSDPPPPPSPMS</sequence>
<evidence type="ECO:0000313" key="3">
    <source>
        <dbReference type="EMBL" id="TZF90650.1"/>
    </source>
</evidence>
<dbReference type="Gene3D" id="2.60.120.10">
    <property type="entry name" value="Jelly Rolls"/>
    <property type="match status" value="1"/>
</dbReference>
<dbReference type="InterPro" id="IPR008778">
    <property type="entry name" value="Pirin_C_dom"/>
</dbReference>
<feature type="non-terminal residue" evidence="3">
    <location>
        <position position="1"/>
    </location>
</feature>
<dbReference type="SUPFAM" id="SSF51182">
    <property type="entry name" value="RmlC-like cupins"/>
    <property type="match status" value="1"/>
</dbReference>
<comment type="caution">
    <text evidence="3">The sequence shown here is derived from an EMBL/GenBank/DDBJ whole genome shotgun (WGS) entry which is preliminary data.</text>
</comment>
<dbReference type="RefSeq" id="WP_328592705.1">
    <property type="nucleotide sequence ID" value="NZ_VTRV01000032.1"/>
</dbReference>
<name>A0A5D8Z7J0_9GAMM</name>
<evidence type="ECO:0000313" key="4">
    <source>
        <dbReference type="Proteomes" id="UP000323164"/>
    </source>
</evidence>
<protein>
    <recommendedName>
        <fullName evidence="2">Pirin C-terminal domain-containing protein</fullName>
    </recommendedName>
</protein>
<organism evidence="3 4">
    <name type="scientific">Cognatilysobacter lacus</name>
    <dbReference type="NCBI Taxonomy" id="1643323"/>
    <lineage>
        <taxon>Bacteria</taxon>
        <taxon>Pseudomonadati</taxon>
        <taxon>Pseudomonadota</taxon>
        <taxon>Gammaproteobacteria</taxon>
        <taxon>Lysobacterales</taxon>
        <taxon>Lysobacteraceae</taxon>
        <taxon>Cognatilysobacter</taxon>
    </lineage>
</organism>